<evidence type="ECO:0000313" key="4">
    <source>
        <dbReference type="Proteomes" id="UP000254866"/>
    </source>
</evidence>
<reference evidence="3 4" key="1">
    <citation type="journal article" date="2018" name="IMA Fungus">
        <title>IMA Genome-F 9: Draft genome sequence of Annulohypoxylon stygium, Aspergillus mulundensis, Berkeleyomyces basicola (syn. Thielaviopsis basicola), Ceratocystis smalleyi, two Cercospora beticola strains, Coleophoma cylindrospora, Fusarium fracticaudum, Phialophora cf. hyalina, and Morchella septimelata.</title>
        <authorList>
            <person name="Wingfield B.D."/>
            <person name="Bills G.F."/>
            <person name="Dong Y."/>
            <person name="Huang W."/>
            <person name="Nel W.J."/>
            <person name="Swalarsk-Parry B.S."/>
            <person name="Vaghefi N."/>
            <person name="Wilken P.M."/>
            <person name="An Z."/>
            <person name="de Beer Z.W."/>
            <person name="De Vos L."/>
            <person name="Chen L."/>
            <person name="Duong T.A."/>
            <person name="Gao Y."/>
            <person name="Hammerbacher A."/>
            <person name="Kikkert J.R."/>
            <person name="Li Y."/>
            <person name="Li H."/>
            <person name="Li K."/>
            <person name="Li Q."/>
            <person name="Liu X."/>
            <person name="Ma X."/>
            <person name="Naidoo K."/>
            <person name="Pethybridge S.J."/>
            <person name="Sun J."/>
            <person name="Steenkamp E.T."/>
            <person name="van der Nest M.A."/>
            <person name="van Wyk S."/>
            <person name="Wingfield M.J."/>
            <person name="Xiong C."/>
            <person name="Yue Q."/>
            <person name="Zhang X."/>
        </authorList>
    </citation>
    <scope>NUCLEOTIDE SEQUENCE [LARGE SCALE GENOMIC DNA]</scope>
    <source>
        <strain evidence="3 4">BP 5553</strain>
    </source>
</reference>
<organism evidence="3 4">
    <name type="scientific">Venustampulla echinocandica</name>
    <dbReference type="NCBI Taxonomy" id="2656787"/>
    <lineage>
        <taxon>Eukaryota</taxon>
        <taxon>Fungi</taxon>
        <taxon>Dikarya</taxon>
        <taxon>Ascomycota</taxon>
        <taxon>Pezizomycotina</taxon>
        <taxon>Leotiomycetes</taxon>
        <taxon>Helotiales</taxon>
        <taxon>Pleuroascaceae</taxon>
        <taxon>Venustampulla</taxon>
    </lineage>
</organism>
<keyword evidence="4" id="KW-1185">Reference proteome</keyword>
<dbReference type="Gene3D" id="3.30.160.60">
    <property type="entry name" value="Classic Zinc Finger"/>
    <property type="match status" value="1"/>
</dbReference>
<feature type="compositionally biased region" description="Polar residues" evidence="1">
    <location>
        <begin position="546"/>
        <end position="555"/>
    </location>
</feature>
<dbReference type="PROSITE" id="PS00028">
    <property type="entry name" value="ZINC_FINGER_C2H2_1"/>
    <property type="match status" value="1"/>
</dbReference>
<dbReference type="Proteomes" id="UP000254866">
    <property type="component" value="Unassembled WGS sequence"/>
</dbReference>
<dbReference type="GeneID" id="43600177"/>
<accession>A0A370TJ62</accession>
<dbReference type="RefSeq" id="XP_031868220.1">
    <property type="nucleotide sequence ID" value="XM_032015951.1"/>
</dbReference>
<dbReference type="STRING" id="2656787.A0A370TJ62"/>
<dbReference type="InterPro" id="IPR013087">
    <property type="entry name" value="Znf_C2H2_type"/>
</dbReference>
<sequence>MNSKSVNSNDNSRQIPRKSQWATLRSLRKASMYHYNQFAKATADSTLPETRRLRKSYVTAKNMLEMGILTFRDVLHGQTPTTLMDIFAFASLSYVISKTLHANGHIEESDILSGILDWRAAIIDESERSAFDEIAKQLWPEAKEIMHFFPIGGKDMNLETTGLRRDESETRLVQSSIPREVLDAKSSRRSEEHIASQEYPLLSPSTHEYTPISQANTFPAPCAGELLYHTSGLQDHVRQLFQETKSHEEFLFSAFLNLPEDPTDPSLHQTTILDFEPEVPNPSQTGCLIDIESTPSELRSSPLHNFEEPSPFEYKDAKANGSAPHRLLNTTLFQVVSRFVIHVSEMGDLLNVLSGGGLTSGAGGIKPAHPRQPWATFEFLDQAPEHIFRPLHHEAVQIDEAFCGIVTMAEMFVKLGSLQTVREVENYIITVGRYLTRSYDLFVKLVSKTLIQCLFASQKMKWNLLYPNRIQEADEYSIEYIDRRERGEKKWADSSFAHLDLSEDMPSPSSSTNDDLQKHSPNPLKHFHQGKSNSAAKRHRRKIPDTASQGPVSGSDVSTIELCPFDNCSKSYTGSAARNNLSRHVRTEHLQKKTLNCPNCCKGMRRRDNLRQHFLKVHSTHTLPDWIANKGRGLRDARHTD</sequence>
<dbReference type="EMBL" id="NPIC01000006">
    <property type="protein sequence ID" value="RDL35397.1"/>
    <property type="molecule type" value="Genomic_DNA"/>
</dbReference>
<feature type="region of interest" description="Disordered" evidence="1">
    <location>
        <begin position="500"/>
        <end position="555"/>
    </location>
</feature>
<evidence type="ECO:0000313" key="3">
    <source>
        <dbReference type="EMBL" id="RDL35397.1"/>
    </source>
</evidence>
<feature type="domain" description="C2H2-type" evidence="2">
    <location>
        <begin position="597"/>
        <end position="618"/>
    </location>
</feature>
<comment type="caution">
    <text evidence="3">The sequence shown here is derived from an EMBL/GenBank/DDBJ whole genome shotgun (WGS) entry which is preliminary data.</text>
</comment>
<dbReference type="AlphaFoldDB" id="A0A370TJ62"/>
<dbReference type="OrthoDB" id="5100145at2759"/>
<protein>
    <recommendedName>
        <fullName evidence="2">C2H2-type domain-containing protein</fullName>
    </recommendedName>
</protein>
<evidence type="ECO:0000259" key="2">
    <source>
        <dbReference type="PROSITE" id="PS00028"/>
    </source>
</evidence>
<name>A0A370TJ62_9HELO</name>
<proteinExistence type="predicted"/>
<evidence type="ECO:0000256" key="1">
    <source>
        <dbReference type="SAM" id="MobiDB-lite"/>
    </source>
</evidence>
<gene>
    <name evidence="3" type="ORF">BP5553_07328</name>
</gene>